<reference evidence="3" key="1">
    <citation type="journal article" date="2022" name="Biotechnol. Bioprocess Eng.">
        <title>Pan-genome Analysis Reveals Comparative Genomic Features of Central Metabolic Pathways in Methylorubrum extorquens.</title>
        <authorList>
            <person name="Lee G.M."/>
            <person name="Scott-Nevros Z.K."/>
            <person name="Lee S.-M."/>
            <person name="Kim D."/>
        </authorList>
    </citation>
    <scope>NUCLEOTIDE SEQUENCE</scope>
    <source>
        <strain evidence="3">ATCC 55366</strain>
    </source>
</reference>
<dbReference type="PANTHER" id="PTHR47515:SF1">
    <property type="entry name" value="BLR2054 PROTEIN"/>
    <property type="match status" value="1"/>
</dbReference>
<keyword evidence="1" id="KW-0175">Coiled coil</keyword>
<dbReference type="GO" id="GO:0015074">
    <property type="term" value="P:DNA integration"/>
    <property type="evidence" value="ECO:0007669"/>
    <property type="project" value="InterPro"/>
</dbReference>
<dbReference type="InterPro" id="IPR025948">
    <property type="entry name" value="HTH-like_dom"/>
</dbReference>
<feature type="coiled-coil region" evidence="1">
    <location>
        <begin position="53"/>
        <end position="80"/>
    </location>
</feature>
<organism evidence="3 6">
    <name type="scientific">Methylorubrum extorquens</name>
    <name type="common">Methylobacterium dichloromethanicum</name>
    <name type="synonym">Methylobacterium extorquens</name>
    <dbReference type="NCBI Taxonomy" id="408"/>
    <lineage>
        <taxon>Bacteria</taxon>
        <taxon>Pseudomonadati</taxon>
        <taxon>Pseudomonadota</taxon>
        <taxon>Alphaproteobacteria</taxon>
        <taxon>Hyphomicrobiales</taxon>
        <taxon>Methylobacteriaceae</taxon>
        <taxon>Methylorubrum</taxon>
    </lineage>
</organism>
<name>A0AAX3WBA1_METEX</name>
<dbReference type="SUPFAM" id="SSF46689">
    <property type="entry name" value="Homeodomain-like"/>
    <property type="match status" value="1"/>
</dbReference>
<dbReference type="EMBL" id="CP073633">
    <property type="protein sequence ID" value="WHQ68548.1"/>
    <property type="molecule type" value="Genomic_DNA"/>
</dbReference>
<dbReference type="PROSITE" id="PS50994">
    <property type="entry name" value="INTEGRASE"/>
    <property type="match status" value="1"/>
</dbReference>
<dbReference type="EMBL" id="CP073633">
    <property type="protein sequence ID" value="WHQ70512.1"/>
    <property type="molecule type" value="Genomic_DNA"/>
</dbReference>
<dbReference type="Pfam" id="PF01527">
    <property type="entry name" value="HTH_Tnp_1"/>
    <property type="match status" value="1"/>
</dbReference>
<dbReference type="InterPro" id="IPR001584">
    <property type="entry name" value="Integrase_cat-core"/>
</dbReference>
<gene>
    <name evidence="4" type="ORF">KEC54_02415</name>
    <name evidence="5" type="ORF">KEC54_05225</name>
    <name evidence="3" type="ORF">KEC54_19490</name>
</gene>
<evidence type="ECO:0000256" key="1">
    <source>
        <dbReference type="SAM" id="Coils"/>
    </source>
</evidence>
<dbReference type="InterPro" id="IPR036397">
    <property type="entry name" value="RNaseH_sf"/>
</dbReference>
<accession>A0AAX3WBA1</accession>
<dbReference type="NCBIfam" id="NF033516">
    <property type="entry name" value="transpos_IS3"/>
    <property type="match status" value="1"/>
</dbReference>
<sequence>MGTKRHKPEDVVAKLRQVDVLVSQGQSVAEAIRAIGVTEVTYYRWRKEYGGLKSDQVRRMKDLEVENQRLRKAIADLTLDKLILQEAAPGKLTSPARRRACIAHVMNVLDVSERRACRALGQHRSTQRKVPRGREDEAALTADLVELARQYGRYGYRKIGALLKAAGWFVNDKRVERIWRREGLKVPSRQPKRGRIWDGDGSCLRLRAERRDHVWSYDFVEARTHEGRKFRMLNVVDEFTRECLAIRVARKLKAADVIDVLSDLFILRGVPSHIRSDNGPEFIAKSVQAWITGVGARTAYIAPGSPWENGYVESFNARLRDELLNGEIFYTLKEAQIVIESWRLHYNSVRPHASLGYRPPAPEVFVPAFTAWPAALTRSAPPAKRPVEQRPTLH</sequence>
<dbReference type="Pfam" id="PF13683">
    <property type="entry name" value="rve_3"/>
    <property type="match status" value="1"/>
</dbReference>
<dbReference type="RefSeq" id="WP_209688052.1">
    <property type="nucleotide sequence ID" value="NZ_CP073633.1"/>
</dbReference>
<dbReference type="InterPro" id="IPR002514">
    <property type="entry name" value="Transposase_8"/>
</dbReference>
<dbReference type="EMBL" id="CP073633">
    <property type="protein sequence ID" value="WHQ71004.1"/>
    <property type="molecule type" value="Genomic_DNA"/>
</dbReference>
<evidence type="ECO:0000313" key="5">
    <source>
        <dbReference type="EMBL" id="WHQ71004.1"/>
    </source>
</evidence>
<feature type="domain" description="Integrase catalytic" evidence="2">
    <location>
        <begin position="207"/>
        <end position="367"/>
    </location>
</feature>
<dbReference type="AlphaFoldDB" id="A0AAX3WBA1"/>
<protein>
    <submittedName>
        <fullName evidence="3">IS3-like element ISMex5 family transposase</fullName>
    </submittedName>
</protein>
<evidence type="ECO:0000313" key="3">
    <source>
        <dbReference type="EMBL" id="WHQ68548.1"/>
    </source>
</evidence>
<proteinExistence type="predicted"/>
<evidence type="ECO:0000313" key="6">
    <source>
        <dbReference type="Proteomes" id="UP001223720"/>
    </source>
</evidence>
<dbReference type="InterPro" id="IPR048020">
    <property type="entry name" value="Transpos_IS3"/>
</dbReference>
<evidence type="ECO:0000313" key="4">
    <source>
        <dbReference type="EMBL" id="WHQ70512.1"/>
    </source>
</evidence>
<dbReference type="InterPro" id="IPR012337">
    <property type="entry name" value="RNaseH-like_sf"/>
</dbReference>
<dbReference type="GO" id="GO:0006313">
    <property type="term" value="P:DNA transposition"/>
    <property type="evidence" value="ECO:0007669"/>
    <property type="project" value="InterPro"/>
</dbReference>
<dbReference type="InterPro" id="IPR009057">
    <property type="entry name" value="Homeodomain-like_sf"/>
</dbReference>
<dbReference type="Gene3D" id="3.30.420.10">
    <property type="entry name" value="Ribonuclease H-like superfamily/Ribonuclease H"/>
    <property type="match status" value="1"/>
</dbReference>
<dbReference type="GO" id="GO:0004803">
    <property type="term" value="F:transposase activity"/>
    <property type="evidence" value="ECO:0007669"/>
    <property type="project" value="InterPro"/>
</dbReference>
<dbReference type="SUPFAM" id="SSF53098">
    <property type="entry name" value="Ribonuclease H-like"/>
    <property type="match status" value="1"/>
</dbReference>
<dbReference type="Proteomes" id="UP001223720">
    <property type="component" value="Chromosome"/>
</dbReference>
<dbReference type="PANTHER" id="PTHR47515">
    <property type="entry name" value="LOW CALCIUM RESPONSE LOCUS PROTEIN T"/>
    <property type="match status" value="1"/>
</dbReference>
<dbReference type="Pfam" id="PF13276">
    <property type="entry name" value="HTH_21"/>
    <property type="match status" value="1"/>
</dbReference>
<evidence type="ECO:0000259" key="2">
    <source>
        <dbReference type="PROSITE" id="PS50994"/>
    </source>
</evidence>
<dbReference type="GO" id="GO:0003677">
    <property type="term" value="F:DNA binding"/>
    <property type="evidence" value="ECO:0007669"/>
    <property type="project" value="InterPro"/>
</dbReference>